<feature type="compositionally biased region" description="Low complexity" evidence="1">
    <location>
        <begin position="34"/>
        <end position="58"/>
    </location>
</feature>
<dbReference type="Proteomes" id="UP000015105">
    <property type="component" value="Chromosome 2D"/>
</dbReference>
<reference evidence="2" key="3">
    <citation type="journal article" date="2017" name="Nature">
        <title>Genome sequence of the progenitor of the wheat D genome Aegilops tauschii.</title>
        <authorList>
            <person name="Luo M.C."/>
            <person name="Gu Y.Q."/>
            <person name="Puiu D."/>
            <person name="Wang H."/>
            <person name="Twardziok S.O."/>
            <person name="Deal K.R."/>
            <person name="Huo N."/>
            <person name="Zhu T."/>
            <person name="Wang L."/>
            <person name="Wang Y."/>
            <person name="McGuire P.E."/>
            <person name="Liu S."/>
            <person name="Long H."/>
            <person name="Ramasamy R.K."/>
            <person name="Rodriguez J.C."/>
            <person name="Van S.L."/>
            <person name="Yuan L."/>
            <person name="Wang Z."/>
            <person name="Xia Z."/>
            <person name="Xiao L."/>
            <person name="Anderson O.D."/>
            <person name="Ouyang S."/>
            <person name="Liang Y."/>
            <person name="Zimin A.V."/>
            <person name="Pertea G."/>
            <person name="Qi P."/>
            <person name="Bennetzen J.L."/>
            <person name="Dai X."/>
            <person name="Dawson M.W."/>
            <person name="Muller H.G."/>
            <person name="Kugler K."/>
            <person name="Rivarola-Duarte L."/>
            <person name="Spannagl M."/>
            <person name="Mayer K.F.X."/>
            <person name="Lu F.H."/>
            <person name="Bevan M.W."/>
            <person name="Leroy P."/>
            <person name="Li P."/>
            <person name="You F.M."/>
            <person name="Sun Q."/>
            <person name="Liu Z."/>
            <person name="Lyons E."/>
            <person name="Wicker T."/>
            <person name="Salzberg S.L."/>
            <person name="Devos K.M."/>
            <person name="Dvorak J."/>
        </authorList>
    </citation>
    <scope>NUCLEOTIDE SEQUENCE [LARGE SCALE GENOMIC DNA]</scope>
    <source>
        <strain evidence="2">cv. AL8/78</strain>
    </source>
</reference>
<dbReference type="Gramene" id="AET2Gv20498200.1">
    <property type="protein sequence ID" value="AET2Gv20498200.1"/>
    <property type="gene ID" value="AET2Gv20498200"/>
</dbReference>
<accession>A0A453BGI5</accession>
<evidence type="ECO:0000313" key="3">
    <source>
        <dbReference type="Proteomes" id="UP000015105"/>
    </source>
</evidence>
<keyword evidence="3" id="KW-1185">Reference proteome</keyword>
<reference evidence="2" key="5">
    <citation type="journal article" date="2021" name="G3 (Bethesda)">
        <title>Aegilops tauschii genome assembly Aet v5.0 features greater sequence contiguity and improved annotation.</title>
        <authorList>
            <person name="Wang L."/>
            <person name="Zhu T."/>
            <person name="Rodriguez J.C."/>
            <person name="Deal K.R."/>
            <person name="Dubcovsky J."/>
            <person name="McGuire P.E."/>
            <person name="Lux T."/>
            <person name="Spannagl M."/>
            <person name="Mayer K.F.X."/>
            <person name="Baldrich P."/>
            <person name="Meyers B.C."/>
            <person name="Huo N."/>
            <person name="Gu Y.Q."/>
            <person name="Zhou H."/>
            <person name="Devos K.M."/>
            <person name="Bennetzen J.L."/>
            <person name="Unver T."/>
            <person name="Budak H."/>
            <person name="Gulick P.J."/>
            <person name="Galiba G."/>
            <person name="Kalapos B."/>
            <person name="Nelson D.R."/>
            <person name="Li P."/>
            <person name="You F.M."/>
            <person name="Luo M.C."/>
            <person name="Dvorak J."/>
        </authorList>
    </citation>
    <scope>NUCLEOTIDE SEQUENCE [LARGE SCALE GENOMIC DNA]</scope>
    <source>
        <strain evidence="2">cv. AL8/78</strain>
    </source>
</reference>
<protein>
    <submittedName>
        <fullName evidence="2">Uncharacterized protein</fullName>
    </submittedName>
</protein>
<evidence type="ECO:0000313" key="2">
    <source>
        <dbReference type="EnsemblPlants" id="AET2Gv20498200.1"/>
    </source>
</evidence>
<proteinExistence type="predicted"/>
<feature type="region of interest" description="Disordered" evidence="1">
    <location>
        <begin position="131"/>
        <end position="152"/>
    </location>
</feature>
<sequence>TKEKKTSATPPTHDLSPSLKSRLSSLVCIAAGTLHLLPPRRSTPRTPTTYSRRPTHTSVYPPSVARRPGPLPPPGVASGPAYRRVTPYPPLTTGNHAHLAVPRVLARPSPCSGPSHHADHAAPANLIADPVEGAAGSSRPRPPARHGKRRARGGLLLPADVVVVCAAVLQCDGDPPSRRS</sequence>
<reference evidence="3" key="1">
    <citation type="journal article" date="2014" name="Science">
        <title>Ancient hybridizations among the ancestral genomes of bread wheat.</title>
        <authorList>
            <consortium name="International Wheat Genome Sequencing Consortium,"/>
            <person name="Marcussen T."/>
            <person name="Sandve S.R."/>
            <person name="Heier L."/>
            <person name="Spannagl M."/>
            <person name="Pfeifer M."/>
            <person name="Jakobsen K.S."/>
            <person name="Wulff B.B."/>
            <person name="Steuernagel B."/>
            <person name="Mayer K.F."/>
            <person name="Olsen O.A."/>
        </authorList>
    </citation>
    <scope>NUCLEOTIDE SEQUENCE [LARGE SCALE GENOMIC DNA]</scope>
    <source>
        <strain evidence="3">cv. AL8/78</strain>
    </source>
</reference>
<evidence type="ECO:0000256" key="1">
    <source>
        <dbReference type="SAM" id="MobiDB-lite"/>
    </source>
</evidence>
<feature type="region of interest" description="Disordered" evidence="1">
    <location>
        <begin position="1"/>
        <end position="20"/>
    </location>
</feature>
<dbReference type="EnsemblPlants" id="AET2Gv20498200.1">
    <property type="protein sequence ID" value="AET2Gv20498200.1"/>
    <property type="gene ID" value="AET2Gv20498200"/>
</dbReference>
<dbReference type="AlphaFoldDB" id="A0A453BGI5"/>
<feature type="compositionally biased region" description="Basic residues" evidence="1">
    <location>
        <begin position="142"/>
        <end position="152"/>
    </location>
</feature>
<reference evidence="2" key="4">
    <citation type="submission" date="2019-03" db="UniProtKB">
        <authorList>
            <consortium name="EnsemblPlants"/>
        </authorList>
    </citation>
    <scope>IDENTIFICATION</scope>
</reference>
<reference evidence="3" key="2">
    <citation type="journal article" date="2017" name="Nat. Plants">
        <title>The Aegilops tauschii genome reveals multiple impacts of transposons.</title>
        <authorList>
            <person name="Zhao G."/>
            <person name="Zou C."/>
            <person name="Li K."/>
            <person name="Wang K."/>
            <person name="Li T."/>
            <person name="Gao L."/>
            <person name="Zhang X."/>
            <person name="Wang H."/>
            <person name="Yang Z."/>
            <person name="Liu X."/>
            <person name="Jiang W."/>
            <person name="Mao L."/>
            <person name="Kong X."/>
            <person name="Jiao Y."/>
            <person name="Jia J."/>
        </authorList>
    </citation>
    <scope>NUCLEOTIDE SEQUENCE [LARGE SCALE GENOMIC DNA]</scope>
    <source>
        <strain evidence="3">cv. AL8/78</strain>
    </source>
</reference>
<name>A0A453BGI5_AEGTS</name>
<feature type="region of interest" description="Disordered" evidence="1">
    <location>
        <begin position="34"/>
        <end position="94"/>
    </location>
</feature>
<organism evidence="2 3">
    <name type="scientific">Aegilops tauschii subsp. strangulata</name>
    <name type="common">Goatgrass</name>
    <dbReference type="NCBI Taxonomy" id="200361"/>
    <lineage>
        <taxon>Eukaryota</taxon>
        <taxon>Viridiplantae</taxon>
        <taxon>Streptophyta</taxon>
        <taxon>Embryophyta</taxon>
        <taxon>Tracheophyta</taxon>
        <taxon>Spermatophyta</taxon>
        <taxon>Magnoliopsida</taxon>
        <taxon>Liliopsida</taxon>
        <taxon>Poales</taxon>
        <taxon>Poaceae</taxon>
        <taxon>BOP clade</taxon>
        <taxon>Pooideae</taxon>
        <taxon>Triticodae</taxon>
        <taxon>Triticeae</taxon>
        <taxon>Triticinae</taxon>
        <taxon>Aegilops</taxon>
    </lineage>
</organism>